<dbReference type="PANTHER" id="PTHR16127:SF13">
    <property type="entry name" value="GH01188P"/>
    <property type="match status" value="1"/>
</dbReference>
<feature type="region of interest" description="Disordered" evidence="3">
    <location>
        <begin position="382"/>
        <end position="470"/>
    </location>
</feature>
<dbReference type="OrthoDB" id="425555at2759"/>
<keyword evidence="5" id="KW-1185">Reference proteome</keyword>
<dbReference type="Pfam" id="PF09728">
    <property type="entry name" value="Taxilin"/>
    <property type="match status" value="1"/>
</dbReference>
<dbReference type="AlphaFoldDB" id="A0A6A6IXY1"/>
<dbReference type="InterPro" id="IPR026183">
    <property type="entry name" value="Taxilin_fam"/>
</dbReference>
<evidence type="ECO:0000256" key="1">
    <source>
        <dbReference type="ARBA" id="ARBA00009550"/>
    </source>
</evidence>
<gene>
    <name evidence="4" type="ORF">BU26DRAFT_584144</name>
</gene>
<feature type="region of interest" description="Disordered" evidence="3">
    <location>
        <begin position="1"/>
        <end position="45"/>
    </location>
</feature>
<name>A0A6A6IXY1_9PLEO</name>
<feature type="compositionally biased region" description="Low complexity" evidence="3">
    <location>
        <begin position="1"/>
        <end position="11"/>
    </location>
</feature>
<dbReference type="GO" id="GO:0019905">
    <property type="term" value="F:syntaxin binding"/>
    <property type="evidence" value="ECO:0007669"/>
    <property type="project" value="InterPro"/>
</dbReference>
<organism evidence="4 5">
    <name type="scientific">Trematosphaeria pertusa</name>
    <dbReference type="NCBI Taxonomy" id="390896"/>
    <lineage>
        <taxon>Eukaryota</taxon>
        <taxon>Fungi</taxon>
        <taxon>Dikarya</taxon>
        <taxon>Ascomycota</taxon>
        <taxon>Pezizomycotina</taxon>
        <taxon>Dothideomycetes</taxon>
        <taxon>Pleosporomycetidae</taxon>
        <taxon>Pleosporales</taxon>
        <taxon>Massarineae</taxon>
        <taxon>Trematosphaeriaceae</taxon>
        <taxon>Trematosphaeria</taxon>
    </lineage>
</organism>
<feature type="coiled-coil region" evidence="2">
    <location>
        <begin position="240"/>
        <end position="269"/>
    </location>
</feature>
<dbReference type="RefSeq" id="XP_033690409.1">
    <property type="nucleotide sequence ID" value="XM_033834590.1"/>
</dbReference>
<evidence type="ECO:0000256" key="2">
    <source>
        <dbReference type="SAM" id="Coils"/>
    </source>
</evidence>
<accession>A0A6A6IXY1</accession>
<feature type="compositionally biased region" description="Low complexity" evidence="3">
    <location>
        <begin position="25"/>
        <end position="35"/>
    </location>
</feature>
<feature type="compositionally biased region" description="Acidic residues" evidence="3">
    <location>
        <begin position="393"/>
        <end position="427"/>
    </location>
</feature>
<sequence length="470" mass="54932">MAPAQHAPAPAKKGKGKKATDPSEQQKQIQAKIAQLEQDAAGDKEQELEIGGFDPLDLWRRQRWHALTLANTEREVKKANRELSSLLNNMDGPLTRLEVVQKRYTELLADMKRTEREHQKAKKRGDQLQKEKDAQRSELNKVTTMKDKLDKLSRDFAKENKKLKDELNKLETSESAAREELHHRLDRMVADVDKCITVQNQPEPQNQAEVELDELFRQKFKSFIDQYELRELQFHSLLRTKELEIQYQMARLEQQRKQQEAESSKSHQLTRQVSTFSQTETELRTQLNIYVEKFKQVEETLNNSNDLFLTFRKEMEEMSKKTKRLEKENQNLQRNKEVTNRNIAEMVEERQKMQDELARKTKEVEDQRKKIARLETLCRGMQAQGRGQVPMNELEEDEEITESEYDYEDEDEEGSADYDDDTEEDALEPVTERRPFGPVPPPPPPPQDLANAKINGHRQANGQVNGVKRL</sequence>
<dbReference type="GeneID" id="54587920"/>
<reference evidence="4" key="1">
    <citation type="journal article" date="2020" name="Stud. Mycol.">
        <title>101 Dothideomycetes genomes: a test case for predicting lifestyles and emergence of pathogens.</title>
        <authorList>
            <person name="Haridas S."/>
            <person name="Albert R."/>
            <person name="Binder M."/>
            <person name="Bloem J."/>
            <person name="Labutti K."/>
            <person name="Salamov A."/>
            <person name="Andreopoulos B."/>
            <person name="Baker S."/>
            <person name="Barry K."/>
            <person name="Bills G."/>
            <person name="Bluhm B."/>
            <person name="Cannon C."/>
            <person name="Castanera R."/>
            <person name="Culley D."/>
            <person name="Daum C."/>
            <person name="Ezra D."/>
            <person name="Gonzalez J."/>
            <person name="Henrissat B."/>
            <person name="Kuo A."/>
            <person name="Liang C."/>
            <person name="Lipzen A."/>
            <person name="Lutzoni F."/>
            <person name="Magnuson J."/>
            <person name="Mondo S."/>
            <person name="Nolan M."/>
            <person name="Ohm R."/>
            <person name="Pangilinan J."/>
            <person name="Park H.-J."/>
            <person name="Ramirez L."/>
            <person name="Alfaro M."/>
            <person name="Sun H."/>
            <person name="Tritt A."/>
            <person name="Yoshinaga Y."/>
            <person name="Zwiers L.-H."/>
            <person name="Turgeon B."/>
            <person name="Goodwin S."/>
            <person name="Spatafora J."/>
            <person name="Crous P."/>
            <person name="Grigoriev I."/>
        </authorList>
    </citation>
    <scope>NUCLEOTIDE SEQUENCE</scope>
    <source>
        <strain evidence="4">CBS 122368</strain>
    </source>
</reference>
<evidence type="ECO:0008006" key="6">
    <source>
        <dbReference type="Google" id="ProtNLM"/>
    </source>
</evidence>
<keyword evidence="2" id="KW-0175">Coiled coil</keyword>
<comment type="similarity">
    <text evidence="1">Belongs to the taxilin family.</text>
</comment>
<feature type="compositionally biased region" description="Pro residues" evidence="3">
    <location>
        <begin position="437"/>
        <end position="447"/>
    </location>
</feature>
<protein>
    <recommendedName>
        <fullName evidence="6">Beta-taxilin</fullName>
    </recommendedName>
</protein>
<proteinExistence type="inferred from homology"/>
<dbReference type="EMBL" id="ML987190">
    <property type="protein sequence ID" value="KAF2255405.1"/>
    <property type="molecule type" value="Genomic_DNA"/>
</dbReference>
<evidence type="ECO:0000256" key="3">
    <source>
        <dbReference type="SAM" id="MobiDB-lite"/>
    </source>
</evidence>
<dbReference type="PANTHER" id="PTHR16127">
    <property type="entry name" value="TAXILIN"/>
    <property type="match status" value="1"/>
</dbReference>
<evidence type="ECO:0000313" key="4">
    <source>
        <dbReference type="EMBL" id="KAF2255405.1"/>
    </source>
</evidence>
<evidence type="ECO:0000313" key="5">
    <source>
        <dbReference type="Proteomes" id="UP000800094"/>
    </source>
</evidence>
<feature type="region of interest" description="Disordered" evidence="3">
    <location>
        <begin position="110"/>
        <end position="144"/>
    </location>
</feature>
<dbReference type="Proteomes" id="UP000800094">
    <property type="component" value="Unassembled WGS sequence"/>
</dbReference>